<keyword evidence="3" id="KW-1185">Reference proteome</keyword>
<accession>A0A162G0J3</accession>
<evidence type="ECO:0000313" key="2">
    <source>
        <dbReference type="EMBL" id="KZX22340.1"/>
    </source>
</evidence>
<proteinExistence type="predicted"/>
<sequence length="101" mass="11121">MILSRTHANRWVARARRNGAVLGVITLVPDLPRPTYRTVRLDAATGERVLLRDTEALEDAFAVLLAGLERARFATADGPEDRAERGETDERECADPAEHAA</sequence>
<feature type="region of interest" description="Disordered" evidence="1">
    <location>
        <begin position="75"/>
        <end position="101"/>
    </location>
</feature>
<name>A0A162G0J3_9MICO</name>
<dbReference type="AlphaFoldDB" id="A0A162G0J3"/>
<gene>
    <name evidence="2" type="ORF">ACH61_00493</name>
</gene>
<comment type="caution">
    <text evidence="2">The sequence shown here is derived from an EMBL/GenBank/DDBJ whole genome shotgun (WGS) entry which is preliminary data.</text>
</comment>
<dbReference type="EMBL" id="LIIN01000009">
    <property type="protein sequence ID" value="KZX22340.1"/>
    <property type="molecule type" value="Genomic_DNA"/>
</dbReference>
<reference evidence="2 3" key="1">
    <citation type="submission" date="2015-08" db="EMBL/GenBank/DDBJ databases">
        <title>Draft Genome Sequence of Rathayibacter sp. Strain VKM Ac-2596 Isolated from Leaf Gall Induced by Plant-Parasitic Nematodes.</title>
        <authorList>
            <person name="Vasilenko O.V."/>
            <person name="Starodumova I.P."/>
            <person name="Tarlachkov S.V."/>
            <person name="Dorofeeva L.V."/>
            <person name="Evtushenko L.I."/>
        </authorList>
    </citation>
    <scope>NUCLEOTIDE SEQUENCE [LARGE SCALE GENOMIC DNA]</scope>
    <source>
        <strain evidence="2 3">VKM Ac-2596</strain>
    </source>
</reference>
<feature type="compositionally biased region" description="Basic and acidic residues" evidence="1">
    <location>
        <begin position="79"/>
        <end position="101"/>
    </location>
</feature>
<dbReference type="RefSeq" id="WP_068208056.1">
    <property type="nucleotide sequence ID" value="NZ_CP047186.1"/>
</dbReference>
<organism evidence="2 3">
    <name type="scientific">Rathayibacter tanaceti</name>
    <dbReference type="NCBI Taxonomy" id="1671680"/>
    <lineage>
        <taxon>Bacteria</taxon>
        <taxon>Bacillati</taxon>
        <taxon>Actinomycetota</taxon>
        <taxon>Actinomycetes</taxon>
        <taxon>Micrococcales</taxon>
        <taxon>Microbacteriaceae</taxon>
        <taxon>Rathayibacter</taxon>
    </lineage>
</organism>
<evidence type="ECO:0000256" key="1">
    <source>
        <dbReference type="SAM" id="MobiDB-lite"/>
    </source>
</evidence>
<dbReference type="Proteomes" id="UP000076717">
    <property type="component" value="Unassembled WGS sequence"/>
</dbReference>
<protein>
    <submittedName>
        <fullName evidence="2">Uncharacterized protein</fullName>
    </submittedName>
</protein>
<evidence type="ECO:0000313" key="3">
    <source>
        <dbReference type="Proteomes" id="UP000076717"/>
    </source>
</evidence>